<keyword evidence="1" id="KW-0732">Signal</keyword>
<dbReference type="AlphaFoldDB" id="A0A2I0R2D9"/>
<evidence type="ECO:0000313" key="4">
    <source>
        <dbReference type="Proteomes" id="UP000236654"/>
    </source>
</evidence>
<evidence type="ECO:0000259" key="2">
    <source>
        <dbReference type="Pfam" id="PF14321"/>
    </source>
</evidence>
<dbReference type="Proteomes" id="UP000236654">
    <property type="component" value="Unassembled WGS sequence"/>
</dbReference>
<name>A0A2I0R2D9_9FLAO</name>
<dbReference type="EMBL" id="PJNI01000008">
    <property type="protein sequence ID" value="PKR80748.1"/>
    <property type="molecule type" value="Genomic_DNA"/>
</dbReference>
<feature type="signal peptide" evidence="1">
    <location>
        <begin position="1"/>
        <end position="22"/>
    </location>
</feature>
<evidence type="ECO:0000256" key="1">
    <source>
        <dbReference type="SAM" id="SignalP"/>
    </source>
</evidence>
<dbReference type="RefSeq" id="WP_101334530.1">
    <property type="nucleotide sequence ID" value="NZ_PJNI01000008.1"/>
</dbReference>
<protein>
    <recommendedName>
        <fullName evidence="2">DUF4382 domain-containing protein</fullName>
    </recommendedName>
</protein>
<feature type="domain" description="DUF4382" evidence="2">
    <location>
        <begin position="26"/>
        <end position="166"/>
    </location>
</feature>
<reference evidence="3 4" key="1">
    <citation type="submission" date="2017-12" db="EMBL/GenBank/DDBJ databases">
        <title>The draft genome sequence of Brumimicrobium saltpan LHR20.</title>
        <authorList>
            <person name="Do Z.-J."/>
            <person name="Luo H.-R."/>
        </authorList>
    </citation>
    <scope>NUCLEOTIDE SEQUENCE [LARGE SCALE GENOMIC DNA]</scope>
    <source>
        <strain evidence="3 4">LHR20</strain>
    </source>
</reference>
<accession>A0A2I0R2D9</accession>
<dbReference type="InterPro" id="IPR025491">
    <property type="entry name" value="DUF4382"/>
</dbReference>
<sequence>MKKIIKFLVPALFILALTFACKKEEQGQLKVLLTDAPADFTEVNVNITEVWAHYSGGWVELNANTGFYDLLQLQNGVTDVLADPTSLPTGKINQMRLVLGGNNYAVEVIDSVSVQHPLLLSSQDKTGLKINLNSEVLANQTMVVTLDFDAGSSIVETGNGEYKLKPVIKVADVTYVP</sequence>
<proteinExistence type="predicted"/>
<evidence type="ECO:0000313" key="3">
    <source>
        <dbReference type="EMBL" id="PKR80748.1"/>
    </source>
</evidence>
<dbReference type="OrthoDB" id="2111471at2"/>
<dbReference type="Pfam" id="PF14321">
    <property type="entry name" value="DUF4382"/>
    <property type="match status" value="1"/>
</dbReference>
<comment type="caution">
    <text evidence="3">The sequence shown here is derived from an EMBL/GenBank/DDBJ whole genome shotgun (WGS) entry which is preliminary data.</text>
</comment>
<keyword evidence="4" id="KW-1185">Reference proteome</keyword>
<dbReference type="PROSITE" id="PS51257">
    <property type="entry name" value="PROKAR_LIPOPROTEIN"/>
    <property type="match status" value="1"/>
</dbReference>
<feature type="chain" id="PRO_5014136257" description="DUF4382 domain-containing protein" evidence="1">
    <location>
        <begin position="23"/>
        <end position="177"/>
    </location>
</feature>
<gene>
    <name evidence="3" type="ORF">CW751_08230</name>
</gene>
<organism evidence="3 4">
    <name type="scientific">Brumimicrobium salinarum</name>
    <dbReference type="NCBI Taxonomy" id="2058658"/>
    <lineage>
        <taxon>Bacteria</taxon>
        <taxon>Pseudomonadati</taxon>
        <taxon>Bacteroidota</taxon>
        <taxon>Flavobacteriia</taxon>
        <taxon>Flavobacteriales</taxon>
        <taxon>Crocinitomicaceae</taxon>
        <taxon>Brumimicrobium</taxon>
    </lineage>
</organism>